<reference evidence="10" key="1">
    <citation type="submission" date="2021-02" db="EMBL/GenBank/DDBJ databases">
        <authorList>
            <person name="Dougan E. K."/>
            <person name="Rhodes N."/>
            <person name="Thang M."/>
            <person name="Chan C."/>
        </authorList>
    </citation>
    <scope>NUCLEOTIDE SEQUENCE</scope>
</reference>
<keyword evidence="2" id="KW-0728">SH3 domain</keyword>
<feature type="compositionally biased region" description="Polar residues" evidence="8">
    <location>
        <begin position="203"/>
        <end position="213"/>
    </location>
</feature>
<evidence type="ECO:0000259" key="9">
    <source>
        <dbReference type="Pfam" id="PF22931"/>
    </source>
</evidence>
<dbReference type="OrthoDB" id="484888at2759"/>
<keyword evidence="11" id="KW-1185">Reference proteome</keyword>
<protein>
    <recommendedName>
        <fullName evidence="1">non-specific protein-tyrosine kinase</fullName>
        <ecNumber evidence="1">2.7.10.2</ecNumber>
    </recommendedName>
</protein>
<dbReference type="GO" id="GO:0005524">
    <property type="term" value="F:ATP binding"/>
    <property type="evidence" value="ECO:0007669"/>
    <property type="project" value="UniProtKB-KW"/>
</dbReference>
<proteinExistence type="predicted"/>
<organism evidence="10 11">
    <name type="scientific">Polarella glacialis</name>
    <name type="common">Dinoflagellate</name>
    <dbReference type="NCBI Taxonomy" id="89957"/>
    <lineage>
        <taxon>Eukaryota</taxon>
        <taxon>Sar</taxon>
        <taxon>Alveolata</taxon>
        <taxon>Dinophyceae</taxon>
        <taxon>Suessiales</taxon>
        <taxon>Suessiaceae</taxon>
        <taxon>Polarella</taxon>
    </lineage>
</organism>
<name>A0A813EEA2_POLGL</name>
<keyword evidence="7" id="KW-0829">Tyrosine-protein kinase</keyword>
<evidence type="ECO:0000256" key="1">
    <source>
        <dbReference type="ARBA" id="ARBA00011903"/>
    </source>
</evidence>
<keyword evidence="3" id="KW-0808">Transferase</keyword>
<dbReference type="Proteomes" id="UP000654075">
    <property type="component" value="Unassembled WGS sequence"/>
</dbReference>
<dbReference type="AlphaFoldDB" id="A0A813EEA2"/>
<evidence type="ECO:0000313" key="11">
    <source>
        <dbReference type="Proteomes" id="UP000654075"/>
    </source>
</evidence>
<feature type="domain" description="ACK/TNK-like SAM" evidence="9">
    <location>
        <begin position="22"/>
        <end position="66"/>
    </location>
</feature>
<evidence type="ECO:0000256" key="7">
    <source>
        <dbReference type="ARBA" id="ARBA00023137"/>
    </source>
</evidence>
<dbReference type="EC" id="2.7.10.2" evidence="1"/>
<accession>A0A813EEA2</accession>
<evidence type="ECO:0000256" key="8">
    <source>
        <dbReference type="SAM" id="MobiDB-lite"/>
    </source>
</evidence>
<dbReference type="EMBL" id="CAJNNV010010433">
    <property type="protein sequence ID" value="CAE8598606.1"/>
    <property type="molecule type" value="Genomic_DNA"/>
</dbReference>
<keyword evidence="4" id="KW-0547">Nucleotide-binding</keyword>
<feature type="compositionally biased region" description="Low complexity" evidence="8">
    <location>
        <begin position="174"/>
        <end position="187"/>
    </location>
</feature>
<dbReference type="InterPro" id="IPR055175">
    <property type="entry name" value="ACK/TNK-like_SAM"/>
</dbReference>
<keyword evidence="5" id="KW-0418">Kinase</keyword>
<evidence type="ECO:0000256" key="6">
    <source>
        <dbReference type="ARBA" id="ARBA00022840"/>
    </source>
</evidence>
<keyword evidence="6" id="KW-0067">ATP-binding</keyword>
<evidence type="ECO:0000313" key="10">
    <source>
        <dbReference type="EMBL" id="CAE8598606.1"/>
    </source>
</evidence>
<evidence type="ECO:0000256" key="2">
    <source>
        <dbReference type="ARBA" id="ARBA00022443"/>
    </source>
</evidence>
<comment type="caution">
    <text evidence="10">The sequence shown here is derived from an EMBL/GenBank/DDBJ whole genome shotgun (WGS) entry which is preliminary data.</text>
</comment>
<gene>
    <name evidence="10" type="ORF">PGLA1383_LOCUS17011</name>
</gene>
<dbReference type="GO" id="GO:0004715">
    <property type="term" value="F:non-membrane spanning protein tyrosine kinase activity"/>
    <property type="evidence" value="ECO:0007669"/>
    <property type="project" value="UniProtKB-EC"/>
</dbReference>
<evidence type="ECO:0000256" key="5">
    <source>
        <dbReference type="ARBA" id="ARBA00022777"/>
    </source>
</evidence>
<evidence type="ECO:0000256" key="3">
    <source>
        <dbReference type="ARBA" id="ARBA00022679"/>
    </source>
</evidence>
<feature type="non-terminal residue" evidence="10">
    <location>
        <position position="1"/>
    </location>
</feature>
<feature type="region of interest" description="Disordered" evidence="8">
    <location>
        <begin position="105"/>
        <end position="213"/>
    </location>
</feature>
<feature type="compositionally biased region" description="Low complexity" evidence="8">
    <location>
        <begin position="120"/>
        <end position="136"/>
    </location>
</feature>
<evidence type="ECO:0000256" key="4">
    <source>
        <dbReference type="ARBA" id="ARBA00022741"/>
    </source>
</evidence>
<sequence length="213" mass="23068">SPPEMVSASDSCDERWLPQAISELLVELHLQDFEKAFRRKSGLECVGDLAFLRYEELLEIGLSKVQCHLFFAKVSEQAPSMRCIRVEEVKDDLIPTKQDQLTWGSWEARQKVSQEGSGRAGRSCPPGSPASSAFPAQLMPPPIGLGGAEASSRKRAHSSHLSTGAHRGSERPTGSSVSAGSSSSSLGQARKRRRHLMSGDAADTSNDGESFRT</sequence>
<dbReference type="Pfam" id="PF22931">
    <property type="entry name" value="SAM_TNK"/>
    <property type="match status" value="1"/>
</dbReference>